<dbReference type="SUPFAM" id="SSF46894">
    <property type="entry name" value="C-terminal effector domain of the bipartite response regulators"/>
    <property type="match status" value="1"/>
</dbReference>
<dbReference type="GO" id="GO:0006355">
    <property type="term" value="P:regulation of DNA-templated transcription"/>
    <property type="evidence" value="ECO:0007669"/>
    <property type="project" value="InterPro"/>
</dbReference>
<comment type="caution">
    <text evidence="2">The sequence shown here is derived from an EMBL/GenBank/DDBJ whole genome shotgun (WGS) entry which is preliminary data.</text>
</comment>
<dbReference type="Gene3D" id="1.25.40.10">
    <property type="entry name" value="Tetratricopeptide repeat domain"/>
    <property type="match status" value="1"/>
</dbReference>
<dbReference type="PATRIC" id="fig|742817.3.peg.2489"/>
<dbReference type="eggNOG" id="COG0457">
    <property type="taxonomic scope" value="Bacteria"/>
</dbReference>
<evidence type="ECO:0000256" key="1">
    <source>
        <dbReference type="SAM" id="Phobius"/>
    </source>
</evidence>
<organism evidence="2 3">
    <name type="scientific">Odoribacter laneus YIT 12061</name>
    <dbReference type="NCBI Taxonomy" id="742817"/>
    <lineage>
        <taxon>Bacteria</taxon>
        <taxon>Pseudomonadati</taxon>
        <taxon>Bacteroidota</taxon>
        <taxon>Bacteroidia</taxon>
        <taxon>Bacteroidales</taxon>
        <taxon>Odoribacteraceae</taxon>
        <taxon>Odoribacter</taxon>
    </lineage>
</organism>
<reference evidence="2 3" key="1">
    <citation type="submission" date="2012-01" db="EMBL/GenBank/DDBJ databases">
        <title>The Genome Sequence of Odoribacter laneus YIT 12061.</title>
        <authorList>
            <consortium name="The Broad Institute Genome Sequencing Platform"/>
            <person name="Earl A."/>
            <person name="Ward D."/>
            <person name="Feldgarden M."/>
            <person name="Gevers D."/>
            <person name="Morotomi M."/>
            <person name="Young S.K."/>
            <person name="Zeng Q."/>
            <person name="Gargeya S."/>
            <person name="Fitzgerald M."/>
            <person name="Haas B."/>
            <person name="Abouelleil A."/>
            <person name="Alvarado L."/>
            <person name="Arachchi H.M."/>
            <person name="Berlin A."/>
            <person name="Chapman S.B."/>
            <person name="Gearin G."/>
            <person name="Goldberg J."/>
            <person name="Griggs A."/>
            <person name="Gujja S."/>
            <person name="Hansen M."/>
            <person name="Heiman D."/>
            <person name="Howarth C."/>
            <person name="Larimer J."/>
            <person name="Lui A."/>
            <person name="MacDonald P.J.P."/>
            <person name="McCowen C."/>
            <person name="Montmayeur A."/>
            <person name="Murphy C."/>
            <person name="Neiman D."/>
            <person name="Pearson M."/>
            <person name="Priest M."/>
            <person name="Roberts A."/>
            <person name="Saif S."/>
            <person name="Shea T."/>
            <person name="Sisk P."/>
            <person name="Stolte C."/>
            <person name="Sykes S."/>
            <person name="Wortman J."/>
            <person name="Nusbaum C."/>
            <person name="Birren B."/>
        </authorList>
    </citation>
    <scope>NUCLEOTIDE SEQUENCE [LARGE SCALE GENOMIC DNA]</scope>
    <source>
        <strain evidence="2 3">YIT 12061</strain>
    </source>
</reference>
<gene>
    <name evidence="2" type="ORF">HMPREF9449_02325</name>
</gene>
<dbReference type="EMBL" id="ADMC01000025">
    <property type="protein sequence ID" value="EHP46708.1"/>
    <property type="molecule type" value="Genomic_DNA"/>
</dbReference>
<dbReference type="RefSeq" id="WP_009137471.1">
    <property type="nucleotide sequence ID" value="NZ_JH594596.1"/>
</dbReference>
<dbReference type="AlphaFoldDB" id="H1DIU6"/>
<evidence type="ECO:0008006" key="4">
    <source>
        <dbReference type="Google" id="ProtNLM"/>
    </source>
</evidence>
<accession>H1DIU6</accession>
<keyword evidence="1" id="KW-0472">Membrane</keyword>
<dbReference type="SUPFAM" id="SSF48452">
    <property type="entry name" value="TPR-like"/>
    <property type="match status" value="1"/>
</dbReference>
<name>H1DIU6_9BACT</name>
<dbReference type="HOGENOM" id="CLU_747700_0_0_10"/>
<protein>
    <recommendedName>
        <fullName evidence="4">Tetratricopeptide repeat protein</fullName>
    </recommendedName>
</protein>
<dbReference type="GO" id="GO:0003677">
    <property type="term" value="F:DNA binding"/>
    <property type="evidence" value="ECO:0007669"/>
    <property type="project" value="InterPro"/>
</dbReference>
<evidence type="ECO:0000313" key="3">
    <source>
        <dbReference type="Proteomes" id="UP000004892"/>
    </source>
</evidence>
<dbReference type="InterPro" id="IPR016032">
    <property type="entry name" value="Sig_transdc_resp-reg_C-effctor"/>
</dbReference>
<evidence type="ECO:0000313" key="2">
    <source>
        <dbReference type="EMBL" id="EHP46708.1"/>
    </source>
</evidence>
<dbReference type="InterPro" id="IPR011990">
    <property type="entry name" value="TPR-like_helical_dom_sf"/>
</dbReference>
<feature type="transmembrane region" description="Helical" evidence="1">
    <location>
        <begin position="169"/>
        <end position="187"/>
    </location>
</feature>
<keyword evidence="1" id="KW-1133">Transmembrane helix</keyword>
<dbReference type="STRING" id="742817.HMPREF9449_02325"/>
<proteinExistence type="predicted"/>
<keyword evidence="1" id="KW-0812">Transmembrane</keyword>
<keyword evidence="3" id="KW-1185">Reference proteome</keyword>
<dbReference type="Proteomes" id="UP000004892">
    <property type="component" value="Unassembled WGS sequence"/>
</dbReference>
<sequence>MKLLFLLTIFFCSYGQSLGKEDILPEKSSSFSTLQHLTDRFDRKTVARRILQEADRYYPDLAHLSDSLLLIAIKYYKNQENSPDLSRLYYYLGICYETENRSPEALKAYLQSVNTLSAESDVFFKQDLDKRLHILQNQFGKQEVEDLQWKYRYLTAQTQVDSLSRQLKIWKTSSILLLLALCIIFFLSRYRASCRKRELFESQLFIERLQRAEDELKEKLVQKLDEKDNKLKDFFQHRVEMIKEFVALSRKYSNNVEKLKDNFKRMVSTDSFSPTDWNLLKEGVNIMGYGILDYLKTTFPDLTEENLRYCALICAGFETDELAILWDINNDSIYKRRTRLRQKLGLEKNQDLKRFFENQIERLHQNRSEK</sequence>
<dbReference type="GeneID" id="98069869"/>